<accession>A0A5C5Z7A1</accession>
<dbReference type="PANTHER" id="PTHR12558:SF13">
    <property type="entry name" value="CELL DIVISION CYCLE PROTEIN 27 HOMOLOG"/>
    <property type="match status" value="1"/>
</dbReference>
<dbReference type="SUPFAM" id="SSF48452">
    <property type="entry name" value="TPR-like"/>
    <property type="match status" value="1"/>
</dbReference>
<keyword evidence="5" id="KW-1185">Reference proteome</keyword>
<reference evidence="4 5" key="1">
    <citation type="submission" date="2019-02" db="EMBL/GenBank/DDBJ databases">
        <title>Deep-cultivation of Planctomycetes and their phenomic and genomic characterization uncovers novel biology.</title>
        <authorList>
            <person name="Wiegand S."/>
            <person name="Jogler M."/>
            <person name="Boedeker C."/>
            <person name="Pinto D."/>
            <person name="Vollmers J."/>
            <person name="Rivas-Marin E."/>
            <person name="Kohn T."/>
            <person name="Peeters S.H."/>
            <person name="Heuer A."/>
            <person name="Rast P."/>
            <person name="Oberbeckmann S."/>
            <person name="Bunk B."/>
            <person name="Jeske O."/>
            <person name="Meyerdierks A."/>
            <person name="Storesund J.E."/>
            <person name="Kallscheuer N."/>
            <person name="Luecker S."/>
            <person name="Lage O.M."/>
            <person name="Pohl T."/>
            <person name="Merkel B.J."/>
            <person name="Hornburger P."/>
            <person name="Mueller R.-W."/>
            <person name="Bruemmer F."/>
            <person name="Labrenz M."/>
            <person name="Spormann A.M."/>
            <person name="Op Den Camp H."/>
            <person name="Overmann J."/>
            <person name="Amann R."/>
            <person name="Jetten M.S.M."/>
            <person name="Mascher T."/>
            <person name="Medema M.H."/>
            <person name="Devos D.P."/>
            <person name="Kaster A.-K."/>
            <person name="Ovreas L."/>
            <person name="Rohde M."/>
            <person name="Galperin M.Y."/>
            <person name="Jogler C."/>
        </authorList>
    </citation>
    <scope>NUCLEOTIDE SEQUENCE [LARGE SCALE GENOMIC DNA]</scope>
    <source>
        <strain evidence="4 5">CA13</strain>
    </source>
</reference>
<dbReference type="Proteomes" id="UP000315010">
    <property type="component" value="Unassembled WGS sequence"/>
</dbReference>
<organism evidence="4 5">
    <name type="scientific">Novipirellula herctigrandis</name>
    <dbReference type="NCBI Taxonomy" id="2527986"/>
    <lineage>
        <taxon>Bacteria</taxon>
        <taxon>Pseudomonadati</taxon>
        <taxon>Planctomycetota</taxon>
        <taxon>Planctomycetia</taxon>
        <taxon>Pirellulales</taxon>
        <taxon>Pirellulaceae</taxon>
        <taxon>Novipirellula</taxon>
    </lineage>
</organism>
<dbReference type="Pfam" id="PF13432">
    <property type="entry name" value="TPR_16"/>
    <property type="match status" value="2"/>
</dbReference>
<name>A0A5C5Z7A1_9BACT</name>
<evidence type="ECO:0000256" key="2">
    <source>
        <dbReference type="SAM" id="Coils"/>
    </source>
</evidence>
<keyword evidence="3" id="KW-0732">Signal</keyword>
<sequence length="440" mass="49693" precursor="true">MFVTIPQFLKCSTMVLLSLTATLAINVRPAKAELLEPSKFQDCEMHVVGVYSPEDSNTDDRIYVKVLPTGKPTVIVMSGYFGAQWNMDIDPAADVRQIIIPGYFEHSIVGHDETIPVEMITYFPDHDKSNKDFFWAYSLNTQRGREMQARLKELTGLPITTFQGKYSARRFVIDANTVDGMERQESGPATLKLASENLESDPQSIESLVREAFELETQAQQARIAKAEADLQMIKKQFEYRQKMADLIIAKRIEDLSKTRIELEEEIEQIKSDASADILSAEGWKLWREQDWAAALRKFQQAVKLEPKDANIWNGLGWSYLHIGSYDKASEAFQNTLEIEPNHGGAMNGIGQSLMALGRLQEAEAKLTEATESTIKEMGEATAVKRGVTASWFGLVRALLMQDKNDAAKQWAERYLQHKPDDTMMQDLLEEIPSNRATSQ</sequence>
<proteinExistence type="predicted"/>
<feature type="repeat" description="TPR" evidence="1">
    <location>
        <begin position="310"/>
        <end position="343"/>
    </location>
</feature>
<dbReference type="InterPro" id="IPR019734">
    <property type="entry name" value="TPR_rpt"/>
</dbReference>
<comment type="caution">
    <text evidence="4">The sequence shown here is derived from an EMBL/GenBank/DDBJ whole genome shotgun (WGS) entry which is preliminary data.</text>
</comment>
<evidence type="ECO:0000256" key="1">
    <source>
        <dbReference type="PROSITE-ProRule" id="PRU00339"/>
    </source>
</evidence>
<evidence type="ECO:0000256" key="3">
    <source>
        <dbReference type="SAM" id="SignalP"/>
    </source>
</evidence>
<dbReference type="PROSITE" id="PS50005">
    <property type="entry name" value="TPR"/>
    <property type="match status" value="2"/>
</dbReference>
<dbReference type="OrthoDB" id="276909at2"/>
<gene>
    <name evidence="4" type="ORF">CA13_46370</name>
</gene>
<protein>
    <submittedName>
        <fullName evidence="4">Lipoprotein NlpI</fullName>
    </submittedName>
</protein>
<keyword evidence="1" id="KW-0802">TPR repeat</keyword>
<keyword evidence="2" id="KW-0175">Coiled coil</keyword>
<dbReference type="PANTHER" id="PTHR12558">
    <property type="entry name" value="CELL DIVISION CYCLE 16,23,27"/>
    <property type="match status" value="1"/>
</dbReference>
<feature type="coiled-coil region" evidence="2">
    <location>
        <begin position="205"/>
        <end position="273"/>
    </location>
</feature>
<dbReference type="PROSITE" id="PS50293">
    <property type="entry name" value="TPR_REGION"/>
    <property type="match status" value="1"/>
</dbReference>
<dbReference type="EMBL" id="SJPJ01000001">
    <property type="protein sequence ID" value="TWT83174.1"/>
    <property type="molecule type" value="Genomic_DNA"/>
</dbReference>
<dbReference type="Gene3D" id="1.25.40.10">
    <property type="entry name" value="Tetratricopeptide repeat domain"/>
    <property type="match status" value="1"/>
</dbReference>
<evidence type="ECO:0000313" key="5">
    <source>
        <dbReference type="Proteomes" id="UP000315010"/>
    </source>
</evidence>
<dbReference type="SMART" id="SM00028">
    <property type="entry name" value="TPR"/>
    <property type="match status" value="4"/>
</dbReference>
<dbReference type="AlphaFoldDB" id="A0A5C5Z7A1"/>
<dbReference type="InterPro" id="IPR011990">
    <property type="entry name" value="TPR-like_helical_dom_sf"/>
</dbReference>
<dbReference type="RefSeq" id="WP_146400156.1">
    <property type="nucleotide sequence ID" value="NZ_SJPJ01000001.1"/>
</dbReference>
<feature type="signal peptide" evidence="3">
    <location>
        <begin position="1"/>
        <end position="32"/>
    </location>
</feature>
<keyword evidence="4" id="KW-0449">Lipoprotein</keyword>
<evidence type="ECO:0000313" key="4">
    <source>
        <dbReference type="EMBL" id="TWT83174.1"/>
    </source>
</evidence>
<feature type="repeat" description="TPR" evidence="1">
    <location>
        <begin position="276"/>
        <end position="309"/>
    </location>
</feature>
<feature type="chain" id="PRO_5022862065" evidence="3">
    <location>
        <begin position="33"/>
        <end position="440"/>
    </location>
</feature>